<dbReference type="EMBL" id="VDEP01000270">
    <property type="protein sequence ID" value="KAA1117167.1"/>
    <property type="molecule type" value="Genomic_DNA"/>
</dbReference>
<dbReference type="EMBL" id="VSWC01000066">
    <property type="protein sequence ID" value="KAA1097876.1"/>
    <property type="molecule type" value="Genomic_DNA"/>
</dbReference>
<feature type="compositionally biased region" description="Acidic residues" evidence="1">
    <location>
        <begin position="287"/>
        <end position="296"/>
    </location>
</feature>
<feature type="region of interest" description="Disordered" evidence="1">
    <location>
        <begin position="149"/>
        <end position="188"/>
    </location>
</feature>
<dbReference type="Proteomes" id="UP000324748">
    <property type="component" value="Unassembled WGS sequence"/>
</dbReference>
<accession>A0A5B0QV45</accession>
<gene>
    <name evidence="2" type="ORF">PGT21_022510</name>
    <name evidence="3" type="ORF">PGTUg99_036636</name>
</gene>
<reference evidence="4 5" key="1">
    <citation type="submission" date="2019-05" db="EMBL/GenBank/DDBJ databases">
        <title>Emergence of the Ug99 lineage of the wheat stem rust pathogen through somatic hybridization.</title>
        <authorList>
            <person name="Li F."/>
            <person name="Upadhyaya N.M."/>
            <person name="Sperschneider J."/>
            <person name="Matny O."/>
            <person name="Nguyen-Phuc H."/>
            <person name="Mago R."/>
            <person name="Raley C."/>
            <person name="Miller M.E."/>
            <person name="Silverstein K.A.T."/>
            <person name="Henningsen E."/>
            <person name="Hirsch C.D."/>
            <person name="Visser B."/>
            <person name="Pretorius Z.A."/>
            <person name="Steffenson B.J."/>
            <person name="Schwessinger B."/>
            <person name="Dodds P.N."/>
            <person name="Figueroa M."/>
        </authorList>
    </citation>
    <scope>NUCLEOTIDE SEQUENCE [LARGE SCALE GENOMIC DNA]</scope>
    <source>
        <strain evidence="2">21-0</strain>
        <strain evidence="3 5">Ug99</strain>
    </source>
</reference>
<dbReference type="Proteomes" id="UP000325313">
    <property type="component" value="Unassembled WGS sequence"/>
</dbReference>
<feature type="compositionally biased region" description="Basic and acidic residues" evidence="1">
    <location>
        <begin position="235"/>
        <end position="246"/>
    </location>
</feature>
<comment type="caution">
    <text evidence="3">The sequence shown here is derived from an EMBL/GenBank/DDBJ whole genome shotgun (WGS) entry which is preliminary data.</text>
</comment>
<evidence type="ECO:0000313" key="5">
    <source>
        <dbReference type="Proteomes" id="UP000325313"/>
    </source>
</evidence>
<feature type="region of interest" description="Disordered" evidence="1">
    <location>
        <begin position="77"/>
        <end position="98"/>
    </location>
</feature>
<evidence type="ECO:0000313" key="3">
    <source>
        <dbReference type="EMBL" id="KAA1117167.1"/>
    </source>
</evidence>
<sequence length="296" mass="32078">MSDATVWGMVINSVKVLVSEEDQEGFGEFLGCHSGTHQFINMYSQQSYGVLHHTNPHPSGYPGDPSAYMTQVQNHSSAAPWGPQHQQQQMIPSSAGPVSDPTLPAGWIKQWNQQYQAWFFVNTFAQPPLSQWIHPGPVLPPAGPPPMAYGNYPARNPNGPAPTGAYQSTTQQANNGAGGTQGYNGSAAPATKQLTATNKAGANKSNSAASGIMAAGMGAMGGLALGGLINHEWKEHQHREHERENEAYASGYQQGESHREYDHNNNNNTSYQEVDDSDQNWSNQDSTPDDEEDGDW</sequence>
<dbReference type="OrthoDB" id="2367685at2759"/>
<evidence type="ECO:0000313" key="4">
    <source>
        <dbReference type="Proteomes" id="UP000324748"/>
    </source>
</evidence>
<name>A0A5B0QV45_PUCGR</name>
<evidence type="ECO:0000313" key="2">
    <source>
        <dbReference type="EMBL" id="KAA1097876.1"/>
    </source>
</evidence>
<proteinExistence type="predicted"/>
<organism evidence="3 5">
    <name type="scientific">Puccinia graminis f. sp. tritici</name>
    <dbReference type="NCBI Taxonomy" id="56615"/>
    <lineage>
        <taxon>Eukaryota</taxon>
        <taxon>Fungi</taxon>
        <taxon>Dikarya</taxon>
        <taxon>Basidiomycota</taxon>
        <taxon>Pucciniomycotina</taxon>
        <taxon>Pucciniomycetes</taxon>
        <taxon>Pucciniales</taxon>
        <taxon>Pucciniaceae</taxon>
        <taxon>Puccinia</taxon>
    </lineage>
</organism>
<feature type="region of interest" description="Disordered" evidence="1">
    <location>
        <begin position="235"/>
        <end position="296"/>
    </location>
</feature>
<keyword evidence="4" id="KW-1185">Reference proteome</keyword>
<dbReference type="SUPFAM" id="SSF51045">
    <property type="entry name" value="WW domain"/>
    <property type="match status" value="1"/>
</dbReference>
<evidence type="ECO:0000256" key="1">
    <source>
        <dbReference type="SAM" id="MobiDB-lite"/>
    </source>
</evidence>
<protein>
    <submittedName>
        <fullName evidence="3">Uncharacterized protein</fullName>
    </submittedName>
</protein>
<dbReference type="InterPro" id="IPR036020">
    <property type="entry name" value="WW_dom_sf"/>
</dbReference>
<dbReference type="AlphaFoldDB" id="A0A5B0QV45"/>